<sequence length="97" mass="10940">MDEDLIEDLLREKFSKFSKTCSVIIMKNNDGKSRGFGFVNFESSEDAQKAMQAMQGALLGSKHLYVKHFNSNVDDKILQKPFSLYGHLTSAKVISYA</sequence>
<organism evidence="5 6">
    <name type="scientific">Dillenia turbinata</name>
    <dbReference type="NCBI Taxonomy" id="194707"/>
    <lineage>
        <taxon>Eukaryota</taxon>
        <taxon>Viridiplantae</taxon>
        <taxon>Streptophyta</taxon>
        <taxon>Embryophyta</taxon>
        <taxon>Tracheophyta</taxon>
        <taxon>Spermatophyta</taxon>
        <taxon>Magnoliopsida</taxon>
        <taxon>eudicotyledons</taxon>
        <taxon>Gunneridae</taxon>
        <taxon>Pentapetalae</taxon>
        <taxon>Dilleniales</taxon>
        <taxon>Dilleniaceae</taxon>
        <taxon>Dillenia</taxon>
    </lineage>
</organism>
<dbReference type="SUPFAM" id="SSF54928">
    <property type="entry name" value="RNA-binding domain, RBD"/>
    <property type="match status" value="1"/>
</dbReference>
<gene>
    <name evidence="5" type="ORF">RJ641_032585</name>
</gene>
<dbReference type="GO" id="GO:0003723">
    <property type="term" value="F:RNA binding"/>
    <property type="evidence" value="ECO:0007669"/>
    <property type="project" value="UniProtKB-UniRule"/>
</dbReference>
<dbReference type="SMART" id="SM00360">
    <property type="entry name" value="RRM"/>
    <property type="match status" value="1"/>
</dbReference>
<evidence type="ECO:0000259" key="4">
    <source>
        <dbReference type="PROSITE" id="PS50102"/>
    </source>
</evidence>
<evidence type="ECO:0000256" key="2">
    <source>
        <dbReference type="ARBA" id="ARBA00022884"/>
    </source>
</evidence>
<dbReference type="Gene3D" id="3.30.70.330">
    <property type="match status" value="1"/>
</dbReference>
<evidence type="ECO:0000256" key="3">
    <source>
        <dbReference type="PROSITE-ProRule" id="PRU00176"/>
    </source>
</evidence>
<name>A0AAN8ZIL4_9MAGN</name>
<dbReference type="InterPro" id="IPR035979">
    <property type="entry name" value="RBD_domain_sf"/>
</dbReference>
<dbReference type="InterPro" id="IPR000504">
    <property type="entry name" value="RRM_dom"/>
</dbReference>
<protein>
    <submittedName>
        <fullName evidence="5">RNA recognition motif domain</fullName>
    </submittedName>
</protein>
<comment type="caution">
    <text evidence="5">The sequence shown here is derived from an EMBL/GenBank/DDBJ whole genome shotgun (WGS) entry which is preliminary data.</text>
</comment>
<accession>A0AAN8ZIL4</accession>
<dbReference type="AlphaFoldDB" id="A0AAN8ZIL4"/>
<proteinExistence type="predicted"/>
<dbReference type="Proteomes" id="UP001370490">
    <property type="component" value="Unassembled WGS sequence"/>
</dbReference>
<dbReference type="InterPro" id="IPR012677">
    <property type="entry name" value="Nucleotide-bd_a/b_plait_sf"/>
</dbReference>
<dbReference type="PROSITE" id="PS50102">
    <property type="entry name" value="RRM"/>
    <property type="match status" value="1"/>
</dbReference>
<dbReference type="PANTHER" id="PTHR24012">
    <property type="entry name" value="RNA BINDING PROTEIN"/>
    <property type="match status" value="1"/>
</dbReference>
<keyword evidence="1" id="KW-0677">Repeat</keyword>
<feature type="domain" description="RRM" evidence="4">
    <location>
        <begin position="1"/>
        <end position="71"/>
    </location>
</feature>
<dbReference type="Pfam" id="PF00076">
    <property type="entry name" value="RRM_1"/>
    <property type="match status" value="1"/>
</dbReference>
<dbReference type="EMBL" id="JBAMMX010000006">
    <property type="protein sequence ID" value="KAK6939077.1"/>
    <property type="molecule type" value="Genomic_DNA"/>
</dbReference>
<evidence type="ECO:0000313" key="5">
    <source>
        <dbReference type="EMBL" id="KAK6939077.1"/>
    </source>
</evidence>
<evidence type="ECO:0000313" key="6">
    <source>
        <dbReference type="Proteomes" id="UP001370490"/>
    </source>
</evidence>
<evidence type="ECO:0000256" key="1">
    <source>
        <dbReference type="ARBA" id="ARBA00022737"/>
    </source>
</evidence>
<reference evidence="5 6" key="1">
    <citation type="submission" date="2023-12" db="EMBL/GenBank/DDBJ databases">
        <title>A high-quality genome assembly for Dillenia turbinata (Dilleniales).</title>
        <authorList>
            <person name="Chanderbali A."/>
        </authorList>
    </citation>
    <scope>NUCLEOTIDE SEQUENCE [LARGE SCALE GENOMIC DNA]</scope>
    <source>
        <strain evidence="5">LSX21</strain>
        <tissue evidence="5">Leaf</tissue>
    </source>
</reference>
<keyword evidence="6" id="KW-1185">Reference proteome</keyword>
<keyword evidence="2 3" id="KW-0694">RNA-binding</keyword>